<dbReference type="AlphaFoldDB" id="A0A2Z3HPJ1"/>
<dbReference type="EMBL" id="CP029479">
    <property type="protein sequence ID" value="AWM78303.1"/>
    <property type="molecule type" value="Genomic_DNA"/>
</dbReference>
<dbReference type="RefSeq" id="WP_110450869.1">
    <property type="nucleotide sequence ID" value="NZ_CP029479.1"/>
</dbReference>
<evidence type="ECO:0008006" key="3">
    <source>
        <dbReference type="Google" id="ProtNLM"/>
    </source>
</evidence>
<dbReference type="InterPro" id="IPR025310">
    <property type="entry name" value="DUF4164"/>
</dbReference>
<sequence>MTQDESALDQAARRLDRALSLLEQELAGRRAGGEGELFDPARSGLAAELERSRQRERHLEAAGADASRALGQAIAQIEAVLGGGREG</sequence>
<keyword evidence="2" id="KW-1185">Reference proteome</keyword>
<organism evidence="1 2">
    <name type="scientific">Phenylobacterium parvum</name>
    <dbReference type="NCBI Taxonomy" id="2201350"/>
    <lineage>
        <taxon>Bacteria</taxon>
        <taxon>Pseudomonadati</taxon>
        <taxon>Pseudomonadota</taxon>
        <taxon>Alphaproteobacteria</taxon>
        <taxon>Caulobacterales</taxon>
        <taxon>Caulobacteraceae</taxon>
        <taxon>Phenylobacterium</taxon>
    </lineage>
</organism>
<dbReference type="Proteomes" id="UP000247763">
    <property type="component" value="Chromosome"/>
</dbReference>
<evidence type="ECO:0000313" key="1">
    <source>
        <dbReference type="EMBL" id="AWM78303.1"/>
    </source>
</evidence>
<gene>
    <name evidence="1" type="ORF">HYN04_11385</name>
</gene>
<protein>
    <recommendedName>
        <fullName evidence="3">DUF4164 domain-containing protein</fullName>
    </recommendedName>
</protein>
<reference evidence="2" key="1">
    <citation type="submission" date="2018-05" db="EMBL/GenBank/DDBJ databases">
        <title>Genome sequencing of Phenylobacterium sp. HYN0004.</title>
        <authorList>
            <person name="Yi H."/>
            <person name="Baek C."/>
        </authorList>
    </citation>
    <scope>NUCLEOTIDE SEQUENCE [LARGE SCALE GENOMIC DNA]</scope>
    <source>
        <strain evidence="2">HYN0004</strain>
    </source>
</reference>
<dbReference type="KEGG" id="phb:HYN04_11385"/>
<name>A0A2Z3HPJ1_9CAUL</name>
<evidence type="ECO:0000313" key="2">
    <source>
        <dbReference type="Proteomes" id="UP000247763"/>
    </source>
</evidence>
<proteinExistence type="predicted"/>
<dbReference type="Pfam" id="PF13747">
    <property type="entry name" value="DUF4164"/>
    <property type="match status" value="1"/>
</dbReference>
<accession>A0A2Z3HPJ1</accession>